<feature type="domain" description="Fido" evidence="1">
    <location>
        <begin position="1"/>
        <end position="69"/>
    </location>
</feature>
<accession>A0A1J0VR78</accession>
<dbReference type="Pfam" id="PF02661">
    <property type="entry name" value="Fic"/>
    <property type="match status" value="1"/>
</dbReference>
<reference evidence="2" key="1">
    <citation type="submission" date="2016-11" db="EMBL/GenBank/DDBJ databases">
        <authorList>
            <person name="Jaros S."/>
            <person name="Januszkiewicz K."/>
            <person name="Wedrychowicz H."/>
        </authorList>
    </citation>
    <scope>NUCLEOTIDE SEQUENCE [LARGE SCALE GENOMIC DNA]</scope>
    <source>
        <strain evidence="2">Y48</strain>
    </source>
</reference>
<dbReference type="KEGG" id="nsl:BOX37_11755"/>
<dbReference type="InterPro" id="IPR036597">
    <property type="entry name" value="Fido-like_dom_sf"/>
</dbReference>
<protein>
    <recommendedName>
        <fullName evidence="1">Fido domain-containing protein</fullName>
    </recommendedName>
</protein>
<dbReference type="PANTHER" id="PTHR13504:SF33">
    <property type="entry name" value="FIC FAMILY PROTEIN"/>
    <property type="match status" value="1"/>
</dbReference>
<name>A0A1J0VR78_9NOCA</name>
<dbReference type="SUPFAM" id="SSF140931">
    <property type="entry name" value="Fic-like"/>
    <property type="match status" value="1"/>
</dbReference>
<dbReference type="InterPro" id="IPR040198">
    <property type="entry name" value="Fido_containing"/>
</dbReference>
<sequence>MAIHPFDDGNGRIARALGDLALARSEHSHRRFYSLSAQIQRDLENYYAILGRTQRGNLDVTDWLLWFLDALHQSIINADTAIDAALAKASFWRTWHATAMNPARSTCSAGSWTASTEN</sequence>
<organism evidence="2 3">
    <name type="scientific">Nocardia mangyaensis</name>
    <dbReference type="NCBI Taxonomy" id="2213200"/>
    <lineage>
        <taxon>Bacteria</taxon>
        <taxon>Bacillati</taxon>
        <taxon>Actinomycetota</taxon>
        <taxon>Actinomycetes</taxon>
        <taxon>Mycobacteriales</taxon>
        <taxon>Nocardiaceae</taxon>
        <taxon>Nocardia</taxon>
    </lineage>
</organism>
<dbReference type="PANTHER" id="PTHR13504">
    <property type="entry name" value="FIDO DOMAIN-CONTAINING PROTEIN DDB_G0283145"/>
    <property type="match status" value="1"/>
</dbReference>
<dbReference type="EMBL" id="CP018082">
    <property type="protein sequence ID" value="APE34521.1"/>
    <property type="molecule type" value="Genomic_DNA"/>
</dbReference>
<evidence type="ECO:0000313" key="2">
    <source>
        <dbReference type="EMBL" id="APE34521.1"/>
    </source>
</evidence>
<dbReference type="InterPro" id="IPR003812">
    <property type="entry name" value="Fido"/>
</dbReference>
<dbReference type="AlphaFoldDB" id="A0A1J0VR78"/>
<evidence type="ECO:0000259" key="1">
    <source>
        <dbReference type="PROSITE" id="PS51459"/>
    </source>
</evidence>
<dbReference type="Gene3D" id="1.10.3290.10">
    <property type="entry name" value="Fido-like domain"/>
    <property type="match status" value="1"/>
</dbReference>
<proteinExistence type="predicted"/>
<dbReference type="PROSITE" id="PS51459">
    <property type="entry name" value="FIDO"/>
    <property type="match status" value="1"/>
</dbReference>
<evidence type="ECO:0000313" key="3">
    <source>
        <dbReference type="Proteomes" id="UP000183810"/>
    </source>
</evidence>
<gene>
    <name evidence="2" type="ORF">BOX37_11755</name>
</gene>
<keyword evidence="3" id="KW-1185">Reference proteome</keyword>
<dbReference type="Proteomes" id="UP000183810">
    <property type="component" value="Chromosome"/>
</dbReference>